<dbReference type="Pfam" id="PF18159">
    <property type="entry name" value="S_4TM"/>
    <property type="match status" value="1"/>
</dbReference>
<sequence length="294" mass="32680">MTQIFETQNSATCIKLLGAQRRLYSDAKNIYNLRVSLVFASSILSILAVSIFPDARLYIGASSAFIGFGVSLLGSSREKRKAREASSVQELFDVTVFGLPWNDVLAERPSGSVINEAALRYTKDDLRGWYTDTQSVPHTLAVLICQRSNLGWSISAHRAWAATIAGVTLFLVCCTTALSLLLNASLAGAIVGFYLPLLPSVREAVDIWRANMDSLQTKQKAESKALAMWRRAIEQGEKPSDNDCRQLQDCILMSRQSNAPIPDWFYERRKKKSQKTMDMSVEDFVQEVIEAGLV</sequence>
<keyword evidence="1" id="KW-0472">Membrane</keyword>
<dbReference type="EMBL" id="CP109011">
    <property type="protein sequence ID" value="WUT46245.1"/>
    <property type="molecule type" value="Genomic_DNA"/>
</dbReference>
<keyword evidence="3" id="KW-1185">Reference proteome</keyword>
<feature type="transmembrane region" description="Helical" evidence="1">
    <location>
        <begin position="57"/>
        <end position="74"/>
    </location>
</feature>
<evidence type="ECO:0000313" key="3">
    <source>
        <dbReference type="Proteomes" id="UP001432168"/>
    </source>
</evidence>
<gene>
    <name evidence="2" type="ORF">OG929_29845</name>
</gene>
<dbReference type="InterPro" id="IPR049920">
    <property type="entry name" value="IK1_05631-like"/>
</dbReference>
<evidence type="ECO:0000313" key="2">
    <source>
        <dbReference type="EMBL" id="WUT46245.1"/>
    </source>
</evidence>
<reference evidence="2" key="1">
    <citation type="submission" date="2022-10" db="EMBL/GenBank/DDBJ databases">
        <title>The complete genomes of actinobacterial strains from the NBC collection.</title>
        <authorList>
            <person name="Joergensen T.S."/>
            <person name="Alvarez Arevalo M."/>
            <person name="Sterndorff E.B."/>
            <person name="Faurdal D."/>
            <person name="Vuksanovic O."/>
            <person name="Mourched A.-S."/>
            <person name="Charusanti P."/>
            <person name="Shaw S."/>
            <person name="Blin K."/>
            <person name="Weber T."/>
        </authorList>
    </citation>
    <scope>NUCLEOTIDE SEQUENCE</scope>
    <source>
        <strain evidence="2">NBC_00686</strain>
    </source>
</reference>
<protein>
    <submittedName>
        <fullName evidence="2">S-4TM family putative pore-forming effector</fullName>
    </submittedName>
</protein>
<name>A0ABZ1X3W4_9ACTN</name>
<feature type="transmembrane region" description="Helical" evidence="1">
    <location>
        <begin position="31"/>
        <end position="51"/>
    </location>
</feature>
<keyword evidence="1" id="KW-1133">Transmembrane helix</keyword>
<keyword evidence="1" id="KW-0812">Transmembrane</keyword>
<dbReference type="Proteomes" id="UP001432168">
    <property type="component" value="Chromosome"/>
</dbReference>
<accession>A0ABZ1X3W4</accession>
<proteinExistence type="predicted"/>
<dbReference type="RefSeq" id="WP_329267334.1">
    <property type="nucleotide sequence ID" value="NZ_CP109011.1"/>
</dbReference>
<organism evidence="2 3">
    <name type="scientific">Streptomyces pseudovenezuelae</name>
    <dbReference type="NCBI Taxonomy" id="67350"/>
    <lineage>
        <taxon>Bacteria</taxon>
        <taxon>Bacillati</taxon>
        <taxon>Actinomycetota</taxon>
        <taxon>Actinomycetes</taxon>
        <taxon>Kitasatosporales</taxon>
        <taxon>Streptomycetaceae</taxon>
        <taxon>Streptomyces</taxon>
        <taxon>Streptomyces aurantiacus group</taxon>
    </lineage>
</organism>
<evidence type="ECO:0000256" key="1">
    <source>
        <dbReference type="SAM" id="Phobius"/>
    </source>
</evidence>